<evidence type="ECO:0000256" key="3">
    <source>
        <dbReference type="RuleBase" id="RU369080"/>
    </source>
</evidence>
<keyword evidence="6" id="KW-1185">Reference proteome</keyword>
<dbReference type="PANTHER" id="PTHR23056:SF142">
    <property type="entry name" value="CALCINEURIN B-LIKE PROTEIN"/>
    <property type="match status" value="1"/>
</dbReference>
<comment type="similarity">
    <text evidence="2 3">Belongs to the calcineurin regulatory subunit family.</text>
</comment>
<protein>
    <recommendedName>
        <fullName evidence="3">Calcineurin B-like protein</fullName>
    </recommendedName>
</protein>
<dbReference type="STRING" id="4072.A0A2G2Z8Z9"/>
<evidence type="ECO:0000259" key="4">
    <source>
        <dbReference type="PROSITE" id="PS50222"/>
    </source>
</evidence>
<comment type="subcellular location">
    <subcellularLocation>
        <location evidence="3">Membrane</location>
    </subcellularLocation>
</comment>
<accession>A0A2G2Z8Z9</accession>
<organism evidence="5 6">
    <name type="scientific">Capsicum annuum</name>
    <name type="common">Capsicum pepper</name>
    <dbReference type="NCBI Taxonomy" id="4072"/>
    <lineage>
        <taxon>Eukaryota</taxon>
        <taxon>Viridiplantae</taxon>
        <taxon>Streptophyta</taxon>
        <taxon>Embryophyta</taxon>
        <taxon>Tracheophyta</taxon>
        <taxon>Spermatophyta</taxon>
        <taxon>Magnoliopsida</taxon>
        <taxon>eudicotyledons</taxon>
        <taxon>Gunneridae</taxon>
        <taxon>Pentapetalae</taxon>
        <taxon>asterids</taxon>
        <taxon>lamiids</taxon>
        <taxon>Solanales</taxon>
        <taxon>Solanaceae</taxon>
        <taxon>Solanoideae</taxon>
        <taxon>Capsiceae</taxon>
        <taxon>Capsicum</taxon>
    </lineage>
</organism>
<dbReference type="GO" id="GO:0019722">
    <property type="term" value="P:calcium-mediated signaling"/>
    <property type="evidence" value="ECO:0007669"/>
    <property type="project" value="UniProtKB-UniRule"/>
</dbReference>
<evidence type="ECO:0000256" key="1">
    <source>
        <dbReference type="ARBA" id="ARBA00022737"/>
    </source>
</evidence>
<dbReference type="InterPro" id="IPR011992">
    <property type="entry name" value="EF-hand-dom_pair"/>
</dbReference>
<dbReference type="GO" id="GO:0016020">
    <property type="term" value="C:membrane"/>
    <property type="evidence" value="ECO:0007669"/>
    <property type="project" value="UniProtKB-SubCell"/>
</dbReference>
<dbReference type="SUPFAM" id="SSF47473">
    <property type="entry name" value="EF-hand"/>
    <property type="match status" value="1"/>
</dbReference>
<dbReference type="EMBL" id="AYRZ02000006">
    <property type="protein sequence ID" value="PHT78470.1"/>
    <property type="molecule type" value="Genomic_DNA"/>
</dbReference>
<feature type="domain" description="EF-hand" evidence="4">
    <location>
        <begin position="17"/>
        <end position="52"/>
    </location>
</feature>
<evidence type="ECO:0000313" key="5">
    <source>
        <dbReference type="EMBL" id="PHT78470.1"/>
    </source>
</evidence>
<dbReference type="InterPro" id="IPR002048">
    <property type="entry name" value="EF_hand_dom"/>
</dbReference>
<reference evidence="5 6" key="1">
    <citation type="journal article" date="2014" name="Nat. Genet.">
        <title>Genome sequence of the hot pepper provides insights into the evolution of pungency in Capsicum species.</title>
        <authorList>
            <person name="Kim S."/>
            <person name="Park M."/>
            <person name="Yeom S.I."/>
            <person name="Kim Y.M."/>
            <person name="Lee J.M."/>
            <person name="Lee H.A."/>
            <person name="Seo E."/>
            <person name="Choi J."/>
            <person name="Cheong K."/>
            <person name="Kim K.T."/>
            <person name="Jung K."/>
            <person name="Lee G.W."/>
            <person name="Oh S.K."/>
            <person name="Bae C."/>
            <person name="Kim S.B."/>
            <person name="Lee H.Y."/>
            <person name="Kim S.Y."/>
            <person name="Kim M.S."/>
            <person name="Kang B.C."/>
            <person name="Jo Y.D."/>
            <person name="Yang H.B."/>
            <person name="Jeong H.J."/>
            <person name="Kang W.H."/>
            <person name="Kwon J.K."/>
            <person name="Shin C."/>
            <person name="Lim J.Y."/>
            <person name="Park J.H."/>
            <person name="Huh J.H."/>
            <person name="Kim J.S."/>
            <person name="Kim B.D."/>
            <person name="Cohen O."/>
            <person name="Paran I."/>
            <person name="Suh M.C."/>
            <person name="Lee S.B."/>
            <person name="Kim Y.K."/>
            <person name="Shin Y."/>
            <person name="Noh S.J."/>
            <person name="Park J."/>
            <person name="Seo Y.S."/>
            <person name="Kwon S.Y."/>
            <person name="Kim H.A."/>
            <person name="Park J.M."/>
            <person name="Kim H.J."/>
            <person name="Choi S.B."/>
            <person name="Bosland P.W."/>
            <person name="Reeves G."/>
            <person name="Jo S.H."/>
            <person name="Lee B.W."/>
            <person name="Cho H.T."/>
            <person name="Choi H.S."/>
            <person name="Lee M.S."/>
            <person name="Yu Y."/>
            <person name="Do Choi Y."/>
            <person name="Park B.S."/>
            <person name="van Deynze A."/>
            <person name="Ashrafi H."/>
            <person name="Hill T."/>
            <person name="Kim W.T."/>
            <person name="Pai H.S."/>
            <person name="Ahn H.K."/>
            <person name="Yeam I."/>
            <person name="Giovannoni J.J."/>
            <person name="Rose J.K."/>
            <person name="Sorensen I."/>
            <person name="Lee S.J."/>
            <person name="Kim R.W."/>
            <person name="Choi I.Y."/>
            <person name="Choi B.S."/>
            <person name="Lim J.S."/>
            <person name="Lee Y.H."/>
            <person name="Choi D."/>
        </authorList>
    </citation>
    <scope>NUCLEOTIDE SEQUENCE [LARGE SCALE GENOMIC DNA]</scope>
    <source>
        <strain evidence="6">cv. CM334</strain>
    </source>
</reference>
<keyword evidence="1 3" id="KW-0677">Repeat</keyword>
<keyword evidence="3" id="KW-0479">Metal-binding</keyword>
<reference evidence="5 6" key="2">
    <citation type="journal article" date="2017" name="Genome Biol.">
        <title>New reference genome sequences of hot pepper reveal the massive evolution of plant disease-resistance genes by retroduplication.</title>
        <authorList>
            <person name="Kim S."/>
            <person name="Park J."/>
            <person name="Yeom S.I."/>
            <person name="Kim Y.M."/>
            <person name="Seo E."/>
            <person name="Kim K.T."/>
            <person name="Kim M.S."/>
            <person name="Lee J.M."/>
            <person name="Cheong K."/>
            <person name="Shin H.S."/>
            <person name="Kim S.B."/>
            <person name="Han K."/>
            <person name="Lee J."/>
            <person name="Park M."/>
            <person name="Lee H.A."/>
            <person name="Lee H.Y."/>
            <person name="Lee Y."/>
            <person name="Oh S."/>
            <person name="Lee J.H."/>
            <person name="Choi E."/>
            <person name="Choi E."/>
            <person name="Lee S.E."/>
            <person name="Jeon J."/>
            <person name="Kim H."/>
            <person name="Choi G."/>
            <person name="Song H."/>
            <person name="Lee J."/>
            <person name="Lee S.C."/>
            <person name="Kwon J.K."/>
            <person name="Lee H.Y."/>
            <person name="Koo N."/>
            <person name="Hong Y."/>
            <person name="Kim R.W."/>
            <person name="Kang W.H."/>
            <person name="Huh J.H."/>
            <person name="Kang B.C."/>
            <person name="Yang T.J."/>
            <person name="Lee Y.H."/>
            <person name="Bennetzen J.L."/>
            <person name="Choi D."/>
        </authorList>
    </citation>
    <scope>NUCLEOTIDE SEQUENCE [LARGE SCALE GENOMIC DNA]</scope>
    <source>
        <strain evidence="6">cv. CM334</strain>
    </source>
</reference>
<dbReference type="GO" id="GO:0019900">
    <property type="term" value="F:kinase binding"/>
    <property type="evidence" value="ECO:0007669"/>
    <property type="project" value="UniProtKB-UniRule"/>
</dbReference>
<evidence type="ECO:0000313" key="6">
    <source>
        <dbReference type="Proteomes" id="UP000222542"/>
    </source>
</evidence>
<dbReference type="Proteomes" id="UP000222542">
    <property type="component" value="Unassembled WGS sequence"/>
</dbReference>
<dbReference type="InterPro" id="IPR045198">
    <property type="entry name" value="CNBL1-10"/>
</dbReference>
<sequence length="104" mass="11633">MVLALLHESDLVLSDDVVEIIVDETFIGADTMGDGRIDPEEWKEFVSKNPSLLKNMDVSVTSMKTQIGSDVLLLFRVPLEITKLKLFSCKPFASAKKEMYIAII</sequence>
<dbReference type="AlphaFoldDB" id="A0A2G2Z8Z9"/>
<evidence type="ECO:0000256" key="2">
    <source>
        <dbReference type="ARBA" id="ARBA00023774"/>
    </source>
</evidence>
<name>A0A2G2Z8Z9_CAPAN</name>
<dbReference type="Gramene" id="PHT78470">
    <property type="protein sequence ID" value="PHT78470"/>
    <property type="gene ID" value="T459_16522"/>
</dbReference>
<keyword evidence="3" id="KW-0106">Calcium</keyword>
<comment type="caution">
    <text evidence="5">The sequence shown here is derived from an EMBL/GenBank/DDBJ whole genome shotgun (WGS) entry which is preliminary data.</text>
</comment>
<comment type="function">
    <text evidence="3">Acts as a calcium sensor. CBL proteins interact with CIPK serine-threonine protein kinases. Binding of a CBL protein to the regulatory NAF domain of a CIPK protein lead to the activation of the kinase in a calcium-dependent manner.</text>
</comment>
<dbReference type="PROSITE" id="PS50222">
    <property type="entry name" value="EF_HAND_2"/>
    <property type="match status" value="1"/>
</dbReference>
<dbReference type="GO" id="GO:0005509">
    <property type="term" value="F:calcium ion binding"/>
    <property type="evidence" value="ECO:0007669"/>
    <property type="project" value="UniProtKB-UniRule"/>
</dbReference>
<comment type="subunit">
    <text evidence="3">Homodimer. Interacts with CIPK.</text>
</comment>
<gene>
    <name evidence="5" type="ORF">T459_16522</name>
</gene>
<keyword evidence="3" id="KW-0472">Membrane</keyword>
<dbReference type="PANTHER" id="PTHR23056">
    <property type="entry name" value="CALCINEURIN B"/>
    <property type="match status" value="1"/>
</dbReference>
<proteinExistence type="inferred from homology"/>
<dbReference type="Gene3D" id="1.10.238.10">
    <property type="entry name" value="EF-hand"/>
    <property type="match status" value="1"/>
</dbReference>